<dbReference type="HOGENOM" id="CLU_011276_7_1_9"/>
<evidence type="ECO:0000259" key="7">
    <source>
        <dbReference type="Pfam" id="PF00590"/>
    </source>
</evidence>
<keyword evidence="5 8" id="KW-0808">Transferase</keyword>
<dbReference type="CDD" id="cd11641">
    <property type="entry name" value="Precorrin-4_C11-MT"/>
    <property type="match status" value="1"/>
</dbReference>
<dbReference type="NCBIfam" id="TIGR01465">
    <property type="entry name" value="cobM_cbiF"/>
    <property type="match status" value="1"/>
</dbReference>
<evidence type="ECO:0000256" key="1">
    <source>
        <dbReference type="ARBA" id="ARBA00004953"/>
    </source>
</evidence>
<dbReference type="InterPro" id="IPR003043">
    <property type="entry name" value="Uropor_MeTrfase_CS"/>
</dbReference>
<evidence type="ECO:0000256" key="6">
    <source>
        <dbReference type="ARBA" id="ARBA00022691"/>
    </source>
</evidence>
<keyword evidence="4 8" id="KW-0489">Methyltransferase</keyword>
<keyword evidence="3" id="KW-0169">Cobalamin biosynthesis</keyword>
<dbReference type="PROSITE" id="PS00839">
    <property type="entry name" value="SUMT_1"/>
    <property type="match status" value="1"/>
</dbReference>
<evidence type="ECO:0000256" key="3">
    <source>
        <dbReference type="ARBA" id="ARBA00022573"/>
    </source>
</evidence>
<dbReference type="GO" id="GO:0032259">
    <property type="term" value="P:methylation"/>
    <property type="evidence" value="ECO:0007669"/>
    <property type="project" value="UniProtKB-KW"/>
</dbReference>
<dbReference type="InterPro" id="IPR035996">
    <property type="entry name" value="4pyrrol_Methylase_sf"/>
</dbReference>
<dbReference type="InterPro" id="IPR006362">
    <property type="entry name" value="Cbl_synth_CobM/CibF"/>
</dbReference>
<evidence type="ECO:0000256" key="4">
    <source>
        <dbReference type="ARBA" id="ARBA00022603"/>
    </source>
</evidence>
<dbReference type="EC" id="2.1.1.133" evidence="8"/>
<organism evidence="8 9">
    <name type="scientific">Sulfobacillus acidophilus (strain ATCC 700253 / DSM 10332 / NAL)</name>
    <dbReference type="NCBI Taxonomy" id="679936"/>
    <lineage>
        <taxon>Bacteria</taxon>
        <taxon>Bacillati</taxon>
        <taxon>Bacillota</taxon>
        <taxon>Clostridia</taxon>
        <taxon>Eubacteriales</taxon>
        <taxon>Clostridiales Family XVII. Incertae Sedis</taxon>
        <taxon>Sulfobacillus</taxon>
    </lineage>
</organism>
<sequence length="265" mass="28620">MTDEAKVYIIGAGPGDPELITVKGLRLLQRADVIVYTDSLVPDALIAQGNPEAEVYKSAGMDLEAQIELMVTQVRAGRTVARVHTGDPAVFGAIMEQVARLSQAGVAVEIVPGVSSVFAAAAALKAELTIPELTQTVILTRVEGRTPMPEREKLHDLARHQATMAFFLSGGLAATLVSELTRAGWSSDTPVAVVQRASWPDEKVVRTRLADLATVVKENRMTSQAMILAGWALDPDLAKTPGYRSKLYDKSFSHRFRRADKGGDR</sequence>
<dbReference type="Gene3D" id="3.30.950.10">
    <property type="entry name" value="Methyltransferase, Cobalt-precorrin-4 Transmethylase, Domain 2"/>
    <property type="match status" value="1"/>
</dbReference>
<dbReference type="KEGG" id="sap:Sulac_2284"/>
<keyword evidence="6" id="KW-0949">S-adenosyl-L-methionine</keyword>
<feature type="domain" description="Tetrapyrrole methylase" evidence="7">
    <location>
        <begin position="6"/>
        <end position="213"/>
    </location>
</feature>
<dbReference type="PANTHER" id="PTHR45790">
    <property type="entry name" value="SIROHEME SYNTHASE-RELATED"/>
    <property type="match status" value="1"/>
</dbReference>
<evidence type="ECO:0000256" key="5">
    <source>
        <dbReference type="ARBA" id="ARBA00022679"/>
    </source>
</evidence>
<comment type="pathway">
    <text evidence="1">Cofactor biosynthesis; adenosylcobalamin biosynthesis.</text>
</comment>
<dbReference type="UniPathway" id="UPA00148"/>
<dbReference type="PATRIC" id="fig|679936.5.peg.2367"/>
<keyword evidence="9" id="KW-1185">Reference proteome</keyword>
<dbReference type="EMBL" id="CP003179">
    <property type="protein sequence ID" value="AEW05754.1"/>
    <property type="molecule type" value="Genomic_DNA"/>
</dbReference>
<dbReference type="PANTHER" id="PTHR45790:SF4">
    <property type="entry name" value="COBALT-PRECORRIN-4 C(11)-METHYLTRANSFERASE"/>
    <property type="match status" value="1"/>
</dbReference>
<proteinExistence type="inferred from homology"/>
<dbReference type="InterPro" id="IPR014776">
    <property type="entry name" value="4pyrrole_Mease_sub2"/>
</dbReference>
<dbReference type="GO" id="GO:0009236">
    <property type="term" value="P:cobalamin biosynthetic process"/>
    <property type="evidence" value="ECO:0007669"/>
    <property type="project" value="UniProtKB-UniPathway"/>
</dbReference>
<name>G8TU82_SULAD</name>
<comment type="similarity">
    <text evidence="2">Belongs to the precorrin methyltransferase family.</text>
</comment>
<dbReference type="InterPro" id="IPR050161">
    <property type="entry name" value="Siro_Cobalamin_biosynth"/>
</dbReference>
<dbReference type="STRING" id="679936.Sulac_2284"/>
<dbReference type="Pfam" id="PF00590">
    <property type="entry name" value="TP_methylase"/>
    <property type="match status" value="1"/>
</dbReference>
<dbReference type="GO" id="GO:0046026">
    <property type="term" value="F:precorrin-4 C11-methyltransferase activity"/>
    <property type="evidence" value="ECO:0007669"/>
    <property type="project" value="UniProtKB-EC"/>
</dbReference>
<evidence type="ECO:0000313" key="9">
    <source>
        <dbReference type="Proteomes" id="UP000005439"/>
    </source>
</evidence>
<dbReference type="InterPro" id="IPR014777">
    <property type="entry name" value="4pyrrole_Mease_sub1"/>
</dbReference>
<gene>
    <name evidence="8" type="ordered locus">Sulac_2284</name>
</gene>
<accession>G8TU82</accession>
<dbReference type="Gene3D" id="3.40.1010.10">
    <property type="entry name" value="Cobalt-precorrin-4 Transmethylase, Domain 1"/>
    <property type="match status" value="1"/>
</dbReference>
<protein>
    <submittedName>
        <fullName evidence="8">Precorrin-4 C11-methyltransferase</fullName>
        <ecNumber evidence="8">2.1.1.133</ecNumber>
    </submittedName>
</protein>
<evidence type="ECO:0000313" key="8">
    <source>
        <dbReference type="EMBL" id="AEW05754.1"/>
    </source>
</evidence>
<dbReference type="AlphaFoldDB" id="G8TU82"/>
<dbReference type="Proteomes" id="UP000005439">
    <property type="component" value="Chromosome"/>
</dbReference>
<evidence type="ECO:0000256" key="2">
    <source>
        <dbReference type="ARBA" id="ARBA00005879"/>
    </source>
</evidence>
<reference evidence="9" key="1">
    <citation type="submission" date="2011-12" db="EMBL/GenBank/DDBJ databases">
        <title>The complete genome of chromosome of Sulfobacillus acidophilus DSM 10332.</title>
        <authorList>
            <person name="Lucas S."/>
            <person name="Han J."/>
            <person name="Lapidus A."/>
            <person name="Bruce D."/>
            <person name="Goodwin L."/>
            <person name="Pitluck S."/>
            <person name="Peters L."/>
            <person name="Kyrpides N."/>
            <person name="Mavromatis K."/>
            <person name="Ivanova N."/>
            <person name="Mikhailova N."/>
            <person name="Chertkov O."/>
            <person name="Saunders E."/>
            <person name="Detter J.C."/>
            <person name="Tapia R."/>
            <person name="Han C."/>
            <person name="Land M."/>
            <person name="Hauser L."/>
            <person name="Markowitz V."/>
            <person name="Cheng J.-F."/>
            <person name="Hugenholtz P."/>
            <person name="Woyke T."/>
            <person name="Wu D."/>
            <person name="Pukall R."/>
            <person name="Gehrich-Schroeter G."/>
            <person name="Schneider S."/>
            <person name="Klenk H.-P."/>
            <person name="Eisen J.A."/>
        </authorList>
    </citation>
    <scope>NUCLEOTIDE SEQUENCE [LARGE SCALE GENOMIC DNA]</scope>
    <source>
        <strain evidence="9">ATCC 700253 / DSM 10332 / NAL</strain>
    </source>
</reference>
<reference evidence="8 9" key="2">
    <citation type="journal article" date="2012" name="Stand. Genomic Sci.">
        <title>Complete genome sequence of the moderately thermophilic mineral-sulfide-oxidizing firmicute Sulfobacillus acidophilus type strain (NAL(T)).</title>
        <authorList>
            <person name="Anderson I."/>
            <person name="Chertkov O."/>
            <person name="Chen A."/>
            <person name="Saunders E."/>
            <person name="Lapidus A."/>
            <person name="Nolan M."/>
            <person name="Lucas S."/>
            <person name="Hammon N."/>
            <person name="Deshpande S."/>
            <person name="Cheng J.F."/>
            <person name="Han C."/>
            <person name="Tapia R."/>
            <person name="Goodwin L.A."/>
            <person name="Pitluck S."/>
            <person name="Liolios K."/>
            <person name="Pagani I."/>
            <person name="Ivanova N."/>
            <person name="Mikhailova N."/>
            <person name="Pati A."/>
            <person name="Palaniappan K."/>
            <person name="Land M."/>
            <person name="Pan C."/>
            <person name="Rohde M."/>
            <person name="Pukall R."/>
            <person name="Goker M."/>
            <person name="Detter J.C."/>
            <person name="Woyke T."/>
            <person name="Bristow J."/>
            <person name="Eisen J.A."/>
            <person name="Markowitz V."/>
            <person name="Hugenholtz P."/>
            <person name="Kyrpides N.C."/>
            <person name="Klenk H.P."/>
            <person name="Mavromatis K."/>
        </authorList>
    </citation>
    <scope>NUCLEOTIDE SEQUENCE [LARGE SCALE GENOMIC DNA]</scope>
    <source>
        <strain evidence="9">ATCC 700253 / DSM 10332 / NAL</strain>
    </source>
</reference>
<dbReference type="InterPro" id="IPR000878">
    <property type="entry name" value="4pyrrol_Mease"/>
</dbReference>
<dbReference type="SUPFAM" id="SSF53790">
    <property type="entry name" value="Tetrapyrrole methylase"/>
    <property type="match status" value="1"/>
</dbReference>